<keyword evidence="5 6" id="KW-0694">RNA-binding</keyword>
<feature type="binding site" evidence="6">
    <location>
        <position position="395"/>
    </location>
    <ligand>
        <name>S-adenosyl-L-methionine</name>
        <dbReference type="ChEBI" id="CHEBI:59789"/>
    </ligand>
</feature>
<dbReference type="RefSeq" id="WP_377938992.1">
    <property type="nucleotide sequence ID" value="NZ_JBHTHQ010000021.1"/>
</dbReference>
<protein>
    <submittedName>
        <fullName evidence="8">Transcription antitermination factor NusB</fullName>
    </submittedName>
</protein>
<dbReference type="Gene3D" id="3.40.50.150">
    <property type="entry name" value="Vaccinia Virus protein VP39"/>
    <property type="match status" value="1"/>
</dbReference>
<proteinExistence type="inferred from homology"/>
<dbReference type="SUPFAM" id="SSF53335">
    <property type="entry name" value="S-adenosyl-L-methionine-dependent methyltransferases"/>
    <property type="match status" value="1"/>
</dbReference>
<feature type="domain" description="SAM-dependent MTase RsmB/NOP-type" evidence="7">
    <location>
        <begin position="219"/>
        <end position="519"/>
    </location>
</feature>
<evidence type="ECO:0000256" key="5">
    <source>
        <dbReference type="ARBA" id="ARBA00022884"/>
    </source>
</evidence>
<feature type="binding site" evidence="6">
    <location>
        <begin position="324"/>
        <end position="330"/>
    </location>
    <ligand>
        <name>S-adenosyl-L-methionine</name>
        <dbReference type="ChEBI" id="CHEBI:59789"/>
    </ligand>
</feature>
<dbReference type="CDD" id="cd02440">
    <property type="entry name" value="AdoMet_MTases"/>
    <property type="match status" value="1"/>
</dbReference>
<dbReference type="InterPro" id="IPR023267">
    <property type="entry name" value="RCMT"/>
</dbReference>
<keyword evidence="4 6" id="KW-0949">S-adenosyl-L-methionine</keyword>
<keyword evidence="2 6" id="KW-0489">Methyltransferase</keyword>
<evidence type="ECO:0000256" key="1">
    <source>
        <dbReference type="ARBA" id="ARBA00007494"/>
    </source>
</evidence>
<dbReference type="PANTHER" id="PTHR22807">
    <property type="entry name" value="NOP2 YEAST -RELATED NOL1/NOP2/FMU SUN DOMAIN-CONTAINING"/>
    <property type="match status" value="1"/>
</dbReference>
<dbReference type="InterPro" id="IPR006027">
    <property type="entry name" value="NusB_RsmB_TIM44"/>
</dbReference>
<dbReference type="PROSITE" id="PS01153">
    <property type="entry name" value="NOL1_NOP2_SUN"/>
    <property type="match status" value="1"/>
</dbReference>
<organism evidence="8 9">
    <name type="scientific">Alloscardovia venturai</name>
    <dbReference type="NCBI Taxonomy" id="1769421"/>
    <lineage>
        <taxon>Bacteria</taxon>
        <taxon>Bacillati</taxon>
        <taxon>Actinomycetota</taxon>
        <taxon>Actinomycetes</taxon>
        <taxon>Bifidobacteriales</taxon>
        <taxon>Bifidobacteriaceae</taxon>
        <taxon>Alloscardovia</taxon>
    </lineage>
</organism>
<feature type="active site" description="Nucleophile" evidence="6">
    <location>
        <position position="448"/>
    </location>
</feature>
<evidence type="ECO:0000313" key="9">
    <source>
        <dbReference type="Proteomes" id="UP001597036"/>
    </source>
</evidence>
<dbReference type="Gene3D" id="1.10.940.10">
    <property type="entry name" value="NusB-like"/>
    <property type="match status" value="1"/>
</dbReference>
<dbReference type="InterPro" id="IPR018314">
    <property type="entry name" value="RsmB/NOL1/NOP2-like_CS"/>
</dbReference>
<dbReference type="InterPro" id="IPR001678">
    <property type="entry name" value="MeTrfase_RsmB-F_NOP2_dom"/>
</dbReference>
<feature type="binding site" evidence="6">
    <location>
        <position position="377"/>
    </location>
    <ligand>
        <name>S-adenosyl-L-methionine</name>
        <dbReference type="ChEBI" id="CHEBI:59789"/>
    </ligand>
</feature>
<dbReference type="SUPFAM" id="SSF48013">
    <property type="entry name" value="NusB-like"/>
    <property type="match status" value="1"/>
</dbReference>
<keyword evidence="9" id="KW-1185">Reference proteome</keyword>
<evidence type="ECO:0000313" key="8">
    <source>
        <dbReference type="EMBL" id="MFD0705300.1"/>
    </source>
</evidence>
<dbReference type="EMBL" id="JBHTHQ010000021">
    <property type="protein sequence ID" value="MFD0705300.1"/>
    <property type="molecule type" value="Genomic_DNA"/>
</dbReference>
<dbReference type="Proteomes" id="UP001597036">
    <property type="component" value="Unassembled WGS sequence"/>
</dbReference>
<comment type="similarity">
    <text evidence="1 6">Belongs to the class I-like SAM-binding methyltransferase superfamily. RsmB/NOP family.</text>
</comment>
<dbReference type="PRINTS" id="PR02008">
    <property type="entry name" value="RCMTFAMILY"/>
</dbReference>
<evidence type="ECO:0000256" key="2">
    <source>
        <dbReference type="ARBA" id="ARBA00022603"/>
    </source>
</evidence>
<evidence type="ECO:0000259" key="7">
    <source>
        <dbReference type="PROSITE" id="PS51686"/>
    </source>
</evidence>
<dbReference type="Pfam" id="PF01189">
    <property type="entry name" value="Methyltr_RsmB-F"/>
    <property type="match status" value="1"/>
</dbReference>
<gene>
    <name evidence="8" type="ORF">ACFQY8_06030</name>
</gene>
<evidence type="ECO:0000256" key="4">
    <source>
        <dbReference type="ARBA" id="ARBA00022691"/>
    </source>
</evidence>
<comment type="caution">
    <text evidence="8">The sequence shown here is derived from an EMBL/GenBank/DDBJ whole genome shotgun (WGS) entry which is preliminary data.</text>
</comment>
<evidence type="ECO:0000256" key="6">
    <source>
        <dbReference type="PROSITE-ProRule" id="PRU01023"/>
    </source>
</evidence>
<name>A0ABW2Y4W5_9BIFI</name>
<dbReference type="InterPro" id="IPR049560">
    <property type="entry name" value="MeTrfase_RsmB-F_NOP2_cat"/>
</dbReference>
<dbReference type="Pfam" id="PF01029">
    <property type="entry name" value="NusB"/>
    <property type="match status" value="1"/>
</dbReference>
<keyword evidence="3 6" id="KW-0808">Transferase</keyword>
<dbReference type="InterPro" id="IPR035926">
    <property type="entry name" value="NusB-like_sf"/>
</dbReference>
<dbReference type="PROSITE" id="PS51686">
    <property type="entry name" value="SAM_MT_RSMB_NOP"/>
    <property type="match status" value="1"/>
</dbReference>
<evidence type="ECO:0000256" key="3">
    <source>
        <dbReference type="ARBA" id="ARBA00022679"/>
    </source>
</evidence>
<accession>A0ABW2Y4W5</accession>
<dbReference type="InterPro" id="IPR029063">
    <property type="entry name" value="SAM-dependent_MTases_sf"/>
</dbReference>
<feature type="binding site" evidence="6">
    <location>
        <position position="349"/>
    </location>
    <ligand>
        <name>S-adenosyl-L-methionine</name>
        <dbReference type="ChEBI" id="CHEBI:59789"/>
    </ligand>
</feature>
<dbReference type="PANTHER" id="PTHR22807:SF53">
    <property type="entry name" value="RIBOSOMAL RNA SMALL SUBUNIT METHYLTRANSFERASE B-RELATED"/>
    <property type="match status" value="1"/>
</dbReference>
<reference evidence="9" key="1">
    <citation type="journal article" date="2019" name="Int. J. Syst. Evol. Microbiol.">
        <title>The Global Catalogue of Microorganisms (GCM) 10K type strain sequencing project: providing services to taxonomists for standard genome sequencing and annotation.</title>
        <authorList>
            <consortium name="The Broad Institute Genomics Platform"/>
            <consortium name="The Broad Institute Genome Sequencing Center for Infectious Disease"/>
            <person name="Wu L."/>
            <person name="Ma J."/>
        </authorList>
    </citation>
    <scope>NUCLEOTIDE SEQUENCE [LARGE SCALE GENOMIC DNA]</scope>
    <source>
        <strain evidence="9">CCM 8604</strain>
    </source>
</reference>
<sequence>MSKERKHRREENARRQRIRELNAPSARTLAYDVLERVDDTDGYANLLLPQVLRAYKLPTADKSFITDAVYGTLRWRMFLDAVIEAAHKKPAKTINTKLVNVLRLGAYQWLFMNVAEYAAVNETVIVARKRVGKQTTGFVNALMHKIVAYDRRQWEVNVTSRIQKSPHTAAEDVKIQRLAVRYSHPKWIVRELSEAWNAAGYSSNAIHGNDIDIESVSAMLAADNSAPAVTLCVRPSLASVEDVEKELDAIGARYHRGKLSPYTLRVTGVNPETISEVQSGTVGIEDEGSQLAALALANAPIETDKNLESYTTQHTYREQWLDMCAGPGGKTALLAAIAQQRGAQLNANEPHEHRCHLVEDNLRAIDSTTLGEITGLDGREFGTMKPETFDRILVDAPCSGLGALRRRPEARWRKSREDIEELVDIQRGLLDSAINALKSGGVVAYVTCSPALAETREIVDSVLALHADVQRVDVPNVLHGLNTGIPVPQENAHKAPRDMQLFEHIHDTDQMFISILRKK</sequence>